<dbReference type="NCBIfam" id="TIGR02094">
    <property type="entry name" value="more_P_ylases"/>
    <property type="match status" value="2"/>
</dbReference>
<dbReference type="SUPFAM" id="SSF53756">
    <property type="entry name" value="UDP-Glycosyltransferase/glycogen phosphorylase"/>
    <property type="match status" value="1"/>
</dbReference>
<accession>A0A1E5T485</accession>
<dbReference type="PANTHER" id="PTHR42655:SF1">
    <property type="entry name" value="GLYCOGEN PHOSPHORYLASE"/>
    <property type="match status" value="1"/>
</dbReference>
<evidence type="ECO:0000313" key="3">
    <source>
        <dbReference type="Proteomes" id="UP000095552"/>
    </source>
</evidence>
<comment type="similarity">
    <text evidence="1">Belongs to the glycogen phosphorylase family.</text>
</comment>
<dbReference type="Pfam" id="PF00343">
    <property type="entry name" value="Phosphorylase"/>
    <property type="match status" value="1"/>
</dbReference>
<dbReference type="STRING" id="1563681.BFP71_00565"/>
<comment type="caution">
    <text evidence="2">The sequence shown here is derived from an EMBL/GenBank/DDBJ whole genome shotgun (WGS) entry which is preliminary data.</text>
</comment>
<dbReference type="GO" id="GO:0008184">
    <property type="term" value="F:glycogen phosphorylase activity"/>
    <property type="evidence" value="ECO:0007669"/>
    <property type="project" value="InterPro"/>
</dbReference>
<evidence type="ECO:0000256" key="1">
    <source>
        <dbReference type="ARBA" id="ARBA00006047"/>
    </source>
</evidence>
<organism evidence="2 3">
    <name type="scientific">Roseivirga misakiensis</name>
    <dbReference type="NCBI Taxonomy" id="1563681"/>
    <lineage>
        <taxon>Bacteria</taxon>
        <taxon>Pseudomonadati</taxon>
        <taxon>Bacteroidota</taxon>
        <taxon>Cytophagia</taxon>
        <taxon>Cytophagales</taxon>
        <taxon>Roseivirgaceae</taxon>
        <taxon>Roseivirga</taxon>
    </lineage>
</organism>
<dbReference type="AlphaFoldDB" id="A0A1E5T485"/>
<proteinExistence type="inferred from homology"/>
<dbReference type="InterPro" id="IPR011834">
    <property type="entry name" value="Agluc_phsphrylas"/>
</dbReference>
<protein>
    <submittedName>
        <fullName evidence="2">Alpha-glucan family phosphorylase</fullName>
    </submittedName>
</protein>
<dbReference type="GO" id="GO:0030170">
    <property type="term" value="F:pyridoxal phosphate binding"/>
    <property type="evidence" value="ECO:0007669"/>
    <property type="project" value="InterPro"/>
</dbReference>
<dbReference type="EMBL" id="MDGQ01000003">
    <property type="protein sequence ID" value="OEK06203.1"/>
    <property type="molecule type" value="Genomic_DNA"/>
</dbReference>
<reference evidence="2 3" key="1">
    <citation type="submission" date="2016-08" db="EMBL/GenBank/DDBJ databases">
        <title>Draft genome of Fabibacter sp. strain SK-8.</title>
        <authorList>
            <person name="Wong S.-K."/>
            <person name="Hamasaki K."/>
            <person name="Yoshizawa S."/>
        </authorList>
    </citation>
    <scope>NUCLEOTIDE SEQUENCE [LARGE SCALE GENOMIC DNA]</scope>
    <source>
        <strain evidence="2 3">SK-8</strain>
    </source>
</reference>
<dbReference type="PANTHER" id="PTHR42655">
    <property type="entry name" value="GLYCOGEN PHOSPHORYLASE"/>
    <property type="match status" value="1"/>
</dbReference>
<keyword evidence="3" id="KW-1185">Reference proteome</keyword>
<dbReference type="Gene3D" id="3.40.50.2000">
    <property type="entry name" value="Glycogen Phosphorylase B"/>
    <property type="match status" value="2"/>
</dbReference>
<dbReference type="InterPro" id="IPR000811">
    <property type="entry name" value="Glyco_trans_35"/>
</dbReference>
<sequence>MKFKHPYKFGKGYEKPVAYFSMEFAIDQPLKIYSGGLGFLAGSHMRSAFDLKQNMIGIGMLWKYGYYDQVRKHNNELDALWQERHYNFLEDTGIELEVHVNEHPVKVKVFYLAPKVFGTAPIFLLSTDHPENDYLAQTITHKLYDNNVSTRIAQYILLGIGGAKLLEAIGHKVDQYHFNEAHALPAAFRLMEKLGDIEKVKDQVVFTTHTPVKAGNEVNDPIMLHKMGFFNGFSVREVEDMVGFENGMFNHTLAALRMSKISNAVSKKHCEVSKDMWGGFDGICDIIPITNAQNKAYWTDKELEKAHAKKDDKKFIKRKKDLKQEFFDFVSDQTGKILDPNVLTIVWARRFAGYKRADLIARDVERFERLLNNKDYPVQIIWAGKPYPLDHGAVSTFNWLVHFTRKYHNATILTGYELGLSALMKKGSDVWLNNPRIPLEASGTSGMTAAMNGSLNFSTNDGWILEFGEHGKNGFVIPEVDTSLSEGEQDQHDADHMMRILEDEIVPMYYQKQDEWVAMNYQSMDDVDEYFKASRMADEYYKKLYNI</sequence>
<name>A0A1E5T485_9BACT</name>
<dbReference type="RefSeq" id="WP_069833515.1">
    <property type="nucleotide sequence ID" value="NZ_MDGQ01000003.1"/>
</dbReference>
<dbReference type="Proteomes" id="UP000095552">
    <property type="component" value="Unassembled WGS sequence"/>
</dbReference>
<dbReference type="OrthoDB" id="9760804at2"/>
<dbReference type="GO" id="GO:0005975">
    <property type="term" value="P:carbohydrate metabolic process"/>
    <property type="evidence" value="ECO:0007669"/>
    <property type="project" value="InterPro"/>
</dbReference>
<evidence type="ECO:0000313" key="2">
    <source>
        <dbReference type="EMBL" id="OEK06203.1"/>
    </source>
</evidence>
<gene>
    <name evidence="2" type="ORF">BFP71_00565</name>
</gene>
<dbReference type="InterPro" id="IPR052182">
    <property type="entry name" value="Glycogen/Maltodextrin_Phosph"/>
</dbReference>